<protein>
    <submittedName>
        <fullName evidence="1">Uncharacterized protein</fullName>
    </submittedName>
</protein>
<reference evidence="1" key="1">
    <citation type="submission" date="2018-05" db="EMBL/GenBank/DDBJ databases">
        <authorList>
            <person name="Lanie J.A."/>
            <person name="Ng W.-L."/>
            <person name="Kazmierczak K.M."/>
            <person name="Andrzejewski T.M."/>
            <person name="Davidsen T.M."/>
            <person name="Wayne K.J."/>
            <person name="Tettelin H."/>
            <person name="Glass J.I."/>
            <person name="Rusch D."/>
            <person name="Podicherti R."/>
            <person name="Tsui H.-C.T."/>
            <person name="Winkler M.E."/>
        </authorList>
    </citation>
    <scope>NUCLEOTIDE SEQUENCE</scope>
</reference>
<evidence type="ECO:0000313" key="1">
    <source>
        <dbReference type="EMBL" id="SVA22569.1"/>
    </source>
</evidence>
<accession>A0A381U388</accession>
<sequence>MITMNYCTKINLLKALDETKESCWRGEIVGVVGIITYQDGSYSELMIGEVDPEMMYVKVHQVAHQLLEKSLVRKEEI</sequence>
<dbReference type="EMBL" id="UINC01005634">
    <property type="protein sequence ID" value="SVA22569.1"/>
    <property type="molecule type" value="Genomic_DNA"/>
</dbReference>
<proteinExistence type="predicted"/>
<name>A0A381U388_9ZZZZ</name>
<gene>
    <name evidence="1" type="ORF">METZ01_LOCUS75423</name>
</gene>
<dbReference type="AlphaFoldDB" id="A0A381U388"/>
<organism evidence="1">
    <name type="scientific">marine metagenome</name>
    <dbReference type="NCBI Taxonomy" id="408172"/>
    <lineage>
        <taxon>unclassified sequences</taxon>
        <taxon>metagenomes</taxon>
        <taxon>ecological metagenomes</taxon>
    </lineage>
</organism>